<dbReference type="GO" id="GO:0005524">
    <property type="term" value="F:ATP binding"/>
    <property type="evidence" value="ECO:0007669"/>
    <property type="project" value="InterPro"/>
</dbReference>
<keyword evidence="1" id="KW-0378">Hydrolase</keyword>
<dbReference type="GO" id="GO:0016787">
    <property type="term" value="F:hydrolase activity"/>
    <property type="evidence" value="ECO:0007669"/>
    <property type="project" value="UniProtKB-KW"/>
</dbReference>
<dbReference type="PANTHER" id="PTHR10799">
    <property type="entry name" value="SNF2/RAD54 HELICASE FAMILY"/>
    <property type="match status" value="1"/>
</dbReference>
<evidence type="ECO:0000259" key="4">
    <source>
        <dbReference type="PROSITE" id="PS51194"/>
    </source>
</evidence>
<reference evidence="5" key="1">
    <citation type="submission" date="2016-10" db="EMBL/GenBank/DDBJ databases">
        <authorList>
            <person name="de Groot N.N."/>
        </authorList>
    </citation>
    <scope>NUCLEOTIDE SEQUENCE</scope>
</reference>
<dbReference type="Gene3D" id="3.40.50.300">
    <property type="entry name" value="P-loop containing nucleotide triphosphate hydrolases"/>
    <property type="match status" value="1"/>
</dbReference>
<dbReference type="SUPFAM" id="SSF52540">
    <property type="entry name" value="P-loop containing nucleoside triphosphate hydrolases"/>
    <property type="match status" value="2"/>
</dbReference>
<dbReference type="InterPro" id="IPR038718">
    <property type="entry name" value="SNF2-like_sf"/>
</dbReference>
<evidence type="ECO:0000259" key="2">
    <source>
        <dbReference type="PROSITE" id="PS50966"/>
    </source>
</evidence>
<evidence type="ECO:0000313" key="5">
    <source>
        <dbReference type="EMBL" id="SFV66829.1"/>
    </source>
</evidence>
<sequence>MFSNHSAKDALHNFDRATIQRGRVYYKQGRVLDIVLESPHSFLAEVSGSYTYSQKIIIHPNHRMSGACNCPVGLNCKHVVAAIYKYLDLDIPYINETEPKPTTLNPSQKWLNMLIEANTQKPKVVSTPQYGEDFLIYKLFEDKYNDGSQLEFCRTRMLKKGGISKGKYVSRENMFYDYRWKNYVNEEDKVLIGKLNNLVNNSNSYSDSVVFEGEYGTQVLKELLETKRCFYEENTEPLQWLEKPKTLLFEWEKRGAYNTITSNLETNEFLVTSTTPILCVNHETNSIYAIKTPYNPKTINILFHAPNIPNKEIAHIATTMLDKLPTLPLPKSVKLKELHTSLVPHLHLYGKKNLDKTMHCMRLTFQYGDHTVSAYPANTFSYISKGNESIKIIRNTQDEEACTECIEQEGFIYEESQDAYLSFANPSMQEAIERWRVFTESTLPRLKKEGWKVIQDDTFKYQFEYMENITVESTQSETNNWFELSFSVELGGHTLSLLPIVSSLLEEFDSVDKLPLKLNLQLENGRFLHIDTDEIRPILTTIFELFDKRDDDKLILEPHDAHLLDIDEESNIVWKGAEELKVLSEKLKKFENIEMMTPAPTLNATLREYQTFGLSWLHFLYDFKFSGILADDMGLGKTIQTLAFLQLLKHRGELDKPSLIIMPTSLLGNWKNEILKFTPELSVLTLYGIDRAKEFEKIDSYDIVITTYQLAQRDKEKYENFTFKYLILDEAQKIKNPKTKMAVAIKSFNASHKIALSGTPIENHLGELWSIFDFLMPGFLDNLKTFRNYYQLPIEEEHNLKRKEQLNQKIAPFILRRTKEVVATELPAKTEIVLKAAFQKKQATLYENIRVSMEKKVRDVVKNKGLSRSHITILDALLKLRQVCCHPHLLKLDSAKNIHDSAKLEIFLELIEELHAEGRKVLVFSQFTSMLSILEEEIKKRKFTYAKLTGATRKREEMIEKFTKGEASIFLISLKAGGTGLNLVEADTVIHYDPWWNPAVENQATDRAYRIGQDKPVFVYKLIVENSIEEKILQLQEKKKSLQDGIYSHEEQGDNDIFNGEELLSLLQL</sequence>
<dbReference type="InterPro" id="IPR027417">
    <property type="entry name" value="P-loop_NTPase"/>
</dbReference>
<evidence type="ECO:0000259" key="3">
    <source>
        <dbReference type="PROSITE" id="PS51192"/>
    </source>
</evidence>
<dbReference type="CDD" id="cd18793">
    <property type="entry name" value="SF2_C_SNF"/>
    <property type="match status" value="1"/>
</dbReference>
<feature type="domain" description="Helicase ATP-binding" evidence="3">
    <location>
        <begin position="618"/>
        <end position="778"/>
    </location>
</feature>
<protein>
    <submittedName>
        <fullName evidence="5">COG0553: Superfamily II DNA/RNA helicases, SNF2 family</fullName>
    </submittedName>
</protein>
<dbReference type="GO" id="GO:0004386">
    <property type="term" value="F:helicase activity"/>
    <property type="evidence" value="ECO:0007669"/>
    <property type="project" value="UniProtKB-KW"/>
</dbReference>
<dbReference type="CDD" id="cd18012">
    <property type="entry name" value="DEXQc_arch_SWI2_SNF2"/>
    <property type="match status" value="1"/>
</dbReference>
<organism evidence="5">
    <name type="scientific">hydrothermal vent metagenome</name>
    <dbReference type="NCBI Taxonomy" id="652676"/>
    <lineage>
        <taxon>unclassified sequences</taxon>
        <taxon>metagenomes</taxon>
        <taxon>ecological metagenomes</taxon>
    </lineage>
</organism>
<dbReference type="PROSITE" id="PS51194">
    <property type="entry name" value="HELICASE_CTER"/>
    <property type="match status" value="1"/>
</dbReference>
<proteinExistence type="predicted"/>
<accession>A0A1W1CM47</accession>
<dbReference type="InterPro" id="IPR007527">
    <property type="entry name" value="Znf_SWIM"/>
</dbReference>
<dbReference type="Gene3D" id="3.40.50.10810">
    <property type="entry name" value="Tandem AAA-ATPase domain"/>
    <property type="match status" value="1"/>
</dbReference>
<dbReference type="SMART" id="SM00490">
    <property type="entry name" value="HELICc"/>
    <property type="match status" value="1"/>
</dbReference>
<gene>
    <name evidence="5" type="ORF">MNB_SV-3-1169</name>
</gene>
<dbReference type="PROSITE" id="PS51192">
    <property type="entry name" value="HELICASE_ATP_BIND_1"/>
    <property type="match status" value="1"/>
</dbReference>
<dbReference type="GO" id="GO:0008270">
    <property type="term" value="F:zinc ion binding"/>
    <property type="evidence" value="ECO:0007669"/>
    <property type="project" value="InterPro"/>
</dbReference>
<evidence type="ECO:0000256" key="1">
    <source>
        <dbReference type="ARBA" id="ARBA00022801"/>
    </source>
</evidence>
<dbReference type="InterPro" id="IPR049730">
    <property type="entry name" value="SNF2/RAD54-like_C"/>
</dbReference>
<keyword evidence="5" id="KW-0067">ATP-binding</keyword>
<dbReference type="Pfam" id="PF00176">
    <property type="entry name" value="SNF2-rel_dom"/>
    <property type="match status" value="1"/>
</dbReference>
<dbReference type="AlphaFoldDB" id="A0A1W1CM47"/>
<dbReference type="EMBL" id="FPHI01000030">
    <property type="protein sequence ID" value="SFV66829.1"/>
    <property type="molecule type" value="Genomic_DNA"/>
</dbReference>
<dbReference type="SMART" id="SM00487">
    <property type="entry name" value="DEXDc"/>
    <property type="match status" value="1"/>
</dbReference>
<dbReference type="Pfam" id="PF00271">
    <property type="entry name" value="Helicase_C"/>
    <property type="match status" value="1"/>
</dbReference>
<dbReference type="InterPro" id="IPR001650">
    <property type="entry name" value="Helicase_C-like"/>
</dbReference>
<keyword evidence="5" id="KW-0547">Nucleotide-binding</keyword>
<name>A0A1W1CM47_9ZZZZ</name>
<keyword evidence="5" id="KW-0347">Helicase</keyword>
<dbReference type="InterPro" id="IPR000330">
    <property type="entry name" value="SNF2_N"/>
</dbReference>
<feature type="domain" description="Helicase C-terminal" evidence="4">
    <location>
        <begin position="903"/>
        <end position="1054"/>
    </location>
</feature>
<dbReference type="PROSITE" id="PS50966">
    <property type="entry name" value="ZF_SWIM"/>
    <property type="match status" value="1"/>
</dbReference>
<dbReference type="InterPro" id="IPR014001">
    <property type="entry name" value="Helicase_ATP-bd"/>
</dbReference>
<feature type="domain" description="SWIM-type" evidence="2">
    <location>
        <begin position="52"/>
        <end position="87"/>
    </location>
</feature>